<keyword evidence="1" id="KW-0732">Signal</keyword>
<dbReference type="KEGG" id="hqi:H9L05_11430"/>
<evidence type="ECO:0000313" key="2">
    <source>
        <dbReference type="EMBL" id="QNP50800.1"/>
    </source>
</evidence>
<reference evidence="2 3" key="1">
    <citation type="submission" date="2020-08" db="EMBL/GenBank/DDBJ databases">
        <title>Genome sequence of Hymenobacter qilianensis JCM 19763T.</title>
        <authorList>
            <person name="Hyun D.-W."/>
            <person name="Bae J.-W."/>
        </authorList>
    </citation>
    <scope>NUCLEOTIDE SEQUENCE [LARGE SCALE GENOMIC DNA]</scope>
    <source>
        <strain evidence="2 3">JCM 19763</strain>
    </source>
</reference>
<sequence length="509" mass="58137">MKNIIVGWLGMMALVVAWQPVAAQEPETSIVPAQPARLELPFTQYDTDVHVLAIPEDSSVVMLVEKDVFIGSRTSYTFHKYDHQLKDLGTRNVEIPIEYEFKLMSAEATAVYALFQSRYAPERLLVAGLDGRTGDVALVKFDTEVTRDVLDQKVLAGNLFVTVLLDQHMTVVKLDMKTGKHQLLPSVYEPLSTELTFLTDSATKRAEVIMRQSNGVKSRLQLKQLSADGELINSEFVQTESERSLITAQVSLGDSSDRMLAGTYTLRDPRYSQGIFSADLTAGTTPTGVRHSLRFYDFTRLKHFFDYLKPARAARIRQRSQERRAANRELPLRYRLLVHDLMPFQNGYVLVAEVYYPRYRSDSYGPGMVGTRYRQFDGYHTTHAIVCGFDRRGNLLWDNTFVLKDVESYELEETVRLRPMPDGQRLVMTYLEEENIHYKIIDRSLPTPNDLVVPLQPANPEVKEKLSSTNYEGMQAWYGSRFLAFGYQYVRAHRGAGRDVFFLNTVSFD</sequence>
<dbReference type="AlphaFoldDB" id="A0A7H0GR84"/>
<proteinExistence type="predicted"/>
<dbReference type="EMBL" id="CP060784">
    <property type="protein sequence ID" value="QNP50800.1"/>
    <property type="molecule type" value="Genomic_DNA"/>
</dbReference>
<protein>
    <submittedName>
        <fullName evidence="2">Uncharacterized protein</fullName>
    </submittedName>
</protein>
<feature type="signal peptide" evidence="1">
    <location>
        <begin position="1"/>
        <end position="23"/>
    </location>
</feature>
<feature type="chain" id="PRO_5028875414" evidence="1">
    <location>
        <begin position="24"/>
        <end position="509"/>
    </location>
</feature>
<gene>
    <name evidence="2" type="ORF">H9L05_11430</name>
</gene>
<name>A0A7H0GR84_9BACT</name>
<keyword evidence="3" id="KW-1185">Reference proteome</keyword>
<evidence type="ECO:0000256" key="1">
    <source>
        <dbReference type="SAM" id="SignalP"/>
    </source>
</evidence>
<organism evidence="2 3">
    <name type="scientific">Hymenobacter qilianensis</name>
    <dbReference type="NCBI Taxonomy" id="1385715"/>
    <lineage>
        <taxon>Bacteria</taxon>
        <taxon>Pseudomonadati</taxon>
        <taxon>Bacteroidota</taxon>
        <taxon>Cytophagia</taxon>
        <taxon>Cytophagales</taxon>
        <taxon>Hymenobacteraceae</taxon>
        <taxon>Hymenobacter</taxon>
    </lineage>
</organism>
<dbReference type="RefSeq" id="WP_187731116.1">
    <property type="nucleotide sequence ID" value="NZ_BMFN01000001.1"/>
</dbReference>
<evidence type="ECO:0000313" key="3">
    <source>
        <dbReference type="Proteomes" id="UP000516093"/>
    </source>
</evidence>
<dbReference type="Proteomes" id="UP000516093">
    <property type="component" value="Chromosome"/>
</dbReference>
<accession>A0A7H0GR84</accession>